<dbReference type="FunFam" id="2.60.120.920:FF:000004">
    <property type="entry name" value="Butyrophilin subfamily 1 member A1"/>
    <property type="match status" value="1"/>
</dbReference>
<dbReference type="Gene3D" id="2.60.120.920">
    <property type="match status" value="1"/>
</dbReference>
<name>A0A8D0GNV2_SPHPU</name>
<dbReference type="InterPro" id="IPR003877">
    <property type="entry name" value="SPRY_dom"/>
</dbReference>
<dbReference type="Pfam" id="PF13765">
    <property type="entry name" value="PRY"/>
    <property type="match status" value="1"/>
</dbReference>
<evidence type="ECO:0000256" key="1">
    <source>
        <dbReference type="ARBA" id="ARBA00009651"/>
    </source>
</evidence>
<keyword evidence="6" id="KW-1185">Reference proteome</keyword>
<dbReference type="InterPro" id="IPR003879">
    <property type="entry name" value="Butyrophylin_SPRY"/>
</dbReference>
<feature type="domain" description="B30.2/SPRY" evidence="4">
    <location>
        <begin position="128"/>
        <end position="280"/>
    </location>
</feature>
<dbReference type="Ensembl" id="ENSSPUT00000009326.1">
    <property type="protein sequence ID" value="ENSSPUP00000008744.1"/>
    <property type="gene ID" value="ENSSPUG00000006798.1"/>
</dbReference>
<dbReference type="PRINTS" id="PR01407">
    <property type="entry name" value="BUTYPHLNCDUF"/>
</dbReference>
<dbReference type="OMA" id="GHIMAMV"/>
<reference evidence="5" key="2">
    <citation type="submission" date="2025-09" db="UniProtKB">
        <authorList>
            <consortium name="Ensembl"/>
        </authorList>
    </citation>
    <scope>IDENTIFICATION</scope>
</reference>
<dbReference type="SUPFAM" id="SSF49899">
    <property type="entry name" value="Concanavalin A-like lectins/glucanases"/>
    <property type="match status" value="1"/>
</dbReference>
<comment type="function">
    <text evidence="2">Neurotoxin that produces dose-dependent hypolocomotion and hyperalgesia in mice. May directly act on the central nervous system, as it is 6500-fold more potent when administered intracerebroventricularly than intraperitoneal.</text>
</comment>
<organism evidence="5 6">
    <name type="scientific">Sphenodon punctatus</name>
    <name type="common">Tuatara</name>
    <name type="synonym">Hatteria punctata</name>
    <dbReference type="NCBI Taxonomy" id="8508"/>
    <lineage>
        <taxon>Eukaryota</taxon>
        <taxon>Metazoa</taxon>
        <taxon>Chordata</taxon>
        <taxon>Craniata</taxon>
        <taxon>Vertebrata</taxon>
        <taxon>Euteleostomi</taxon>
        <taxon>Lepidosauria</taxon>
        <taxon>Sphenodontia</taxon>
        <taxon>Sphenodontidae</taxon>
        <taxon>Sphenodon</taxon>
    </lineage>
</organism>
<dbReference type="InterPro" id="IPR006574">
    <property type="entry name" value="PRY"/>
</dbReference>
<dbReference type="CDD" id="cd12888">
    <property type="entry name" value="SPRY_PRY_TRIM7_like"/>
    <property type="match status" value="1"/>
</dbReference>
<evidence type="ECO:0000256" key="2">
    <source>
        <dbReference type="ARBA" id="ARBA00034460"/>
    </source>
</evidence>
<protein>
    <recommendedName>
        <fullName evidence="4">B30.2/SPRY domain-containing protein</fullName>
    </recommendedName>
</protein>
<evidence type="ECO:0000256" key="3">
    <source>
        <dbReference type="SAM" id="Coils"/>
    </source>
</evidence>
<dbReference type="GeneTree" id="ENSGT01030000234669"/>
<evidence type="ECO:0000259" key="4">
    <source>
        <dbReference type="PROSITE" id="PS50188"/>
    </source>
</evidence>
<dbReference type="PROSITE" id="PS50188">
    <property type="entry name" value="B302_SPRY"/>
    <property type="match status" value="1"/>
</dbReference>
<evidence type="ECO:0000313" key="6">
    <source>
        <dbReference type="Proteomes" id="UP000694392"/>
    </source>
</evidence>
<dbReference type="InterPro" id="IPR013320">
    <property type="entry name" value="ConA-like_dom_sf"/>
</dbReference>
<dbReference type="Proteomes" id="UP000694392">
    <property type="component" value="Unplaced"/>
</dbReference>
<accession>A0A8D0GNV2</accession>
<proteinExistence type="inferred from homology"/>
<reference evidence="5" key="1">
    <citation type="submission" date="2025-08" db="UniProtKB">
        <authorList>
            <consortium name="Ensembl"/>
        </authorList>
    </citation>
    <scope>IDENTIFICATION</scope>
</reference>
<evidence type="ECO:0000313" key="5">
    <source>
        <dbReference type="Ensembl" id="ENSSPUP00000008744.1"/>
    </source>
</evidence>
<sequence length="280" mass="31961">MHQFLEEQECLLLVQLGEFQEELEKEQKENATKLSEEISHLGDLIREMEAKHQQPANIFLQDIKSTLSRSNREVFHQLPGISIQLEKRLGGFVHKLVLLQERLQKFRDTFPAELKEAEAAYLAVDAHGHIMAMVMKMTEASTPQKANVTLDPDTAHPNLIVFKDRKNVGFKWQNPRLPLAASPERFTSVSCVLGCEGFTVGRHYWEVEVGEMGDWAVGVARASVKRKGEIRFGPDWGIWAVQQCGGQYRALDSSEIPLSLSRRPRRIRVCLHYAERKVAF</sequence>
<comment type="similarity">
    <text evidence="1">Belongs to the ohanin/vespryn family.</text>
</comment>
<dbReference type="AlphaFoldDB" id="A0A8D0GNV2"/>
<dbReference type="InterPro" id="IPR050143">
    <property type="entry name" value="TRIM/RBCC"/>
</dbReference>
<dbReference type="Pfam" id="PF00622">
    <property type="entry name" value="SPRY"/>
    <property type="match status" value="1"/>
</dbReference>
<dbReference type="InterPro" id="IPR001870">
    <property type="entry name" value="B30.2/SPRY"/>
</dbReference>
<dbReference type="InterPro" id="IPR043136">
    <property type="entry name" value="B30.2/SPRY_sf"/>
</dbReference>
<keyword evidence="3" id="KW-0175">Coiled coil</keyword>
<dbReference type="PANTHER" id="PTHR24103">
    <property type="entry name" value="E3 UBIQUITIN-PROTEIN LIGASE TRIM"/>
    <property type="match status" value="1"/>
</dbReference>
<feature type="coiled-coil region" evidence="3">
    <location>
        <begin position="16"/>
        <end position="51"/>
    </location>
</feature>
<dbReference type="SMART" id="SM00589">
    <property type="entry name" value="PRY"/>
    <property type="match status" value="1"/>
</dbReference>